<dbReference type="InterPro" id="IPR001483">
    <property type="entry name" value="Urotensin_II"/>
</dbReference>
<dbReference type="EMBL" id="JBBPFD010000696">
    <property type="protein sequence ID" value="KAK7877373.1"/>
    <property type="molecule type" value="Genomic_DNA"/>
</dbReference>
<dbReference type="GO" id="GO:0005576">
    <property type="term" value="C:extracellular region"/>
    <property type="evidence" value="ECO:0007669"/>
    <property type="project" value="UniProtKB-SubCell"/>
</dbReference>
<feature type="signal peptide" evidence="7">
    <location>
        <begin position="1"/>
        <end position="27"/>
    </location>
</feature>
<keyword evidence="4" id="KW-0372">Hormone</keyword>
<evidence type="ECO:0000313" key="8">
    <source>
        <dbReference type="EMBL" id="KAK7877373.1"/>
    </source>
</evidence>
<proteinExistence type="inferred from homology"/>
<name>A0AAW0MCV7_9GOBI</name>
<dbReference type="PROSITE" id="PS00984">
    <property type="entry name" value="UROTENSIN_II"/>
    <property type="match status" value="1"/>
</dbReference>
<dbReference type="GO" id="GO:0097746">
    <property type="term" value="P:blood vessel diameter maintenance"/>
    <property type="evidence" value="ECO:0007669"/>
    <property type="project" value="InterPro"/>
</dbReference>
<gene>
    <name evidence="8" type="ORF">WMY93_031910</name>
</gene>
<feature type="chain" id="PRO_5043934342" description="Urotensin II-related peptide" evidence="7">
    <location>
        <begin position="28"/>
        <end position="213"/>
    </location>
</feature>
<feature type="compositionally biased region" description="Basic and acidic residues" evidence="6">
    <location>
        <begin position="63"/>
        <end position="84"/>
    </location>
</feature>
<feature type="region of interest" description="Disordered" evidence="6">
    <location>
        <begin position="63"/>
        <end position="109"/>
    </location>
</feature>
<evidence type="ECO:0000256" key="7">
    <source>
        <dbReference type="SAM" id="SignalP"/>
    </source>
</evidence>
<organism evidence="8 9">
    <name type="scientific">Mugilogobius chulae</name>
    <name type="common">yellowstripe goby</name>
    <dbReference type="NCBI Taxonomy" id="88201"/>
    <lineage>
        <taxon>Eukaryota</taxon>
        <taxon>Metazoa</taxon>
        <taxon>Chordata</taxon>
        <taxon>Craniata</taxon>
        <taxon>Vertebrata</taxon>
        <taxon>Euteleostomi</taxon>
        <taxon>Actinopterygii</taxon>
        <taxon>Neopterygii</taxon>
        <taxon>Teleostei</taxon>
        <taxon>Neoteleostei</taxon>
        <taxon>Acanthomorphata</taxon>
        <taxon>Gobiaria</taxon>
        <taxon>Gobiiformes</taxon>
        <taxon>Gobioidei</taxon>
        <taxon>Gobiidae</taxon>
        <taxon>Gobionellinae</taxon>
        <taxon>Mugilogobius</taxon>
    </lineage>
</organism>
<keyword evidence="3" id="KW-0964">Secreted</keyword>
<evidence type="ECO:0000256" key="4">
    <source>
        <dbReference type="ARBA" id="ARBA00022702"/>
    </source>
</evidence>
<dbReference type="GO" id="GO:0008217">
    <property type="term" value="P:regulation of blood pressure"/>
    <property type="evidence" value="ECO:0007669"/>
    <property type="project" value="InterPro"/>
</dbReference>
<evidence type="ECO:0000256" key="6">
    <source>
        <dbReference type="SAM" id="MobiDB-lite"/>
    </source>
</evidence>
<keyword evidence="5" id="KW-1015">Disulfide bond</keyword>
<dbReference type="GO" id="GO:0005179">
    <property type="term" value="F:hormone activity"/>
    <property type="evidence" value="ECO:0007669"/>
    <property type="project" value="UniProtKB-KW"/>
</dbReference>
<evidence type="ECO:0008006" key="10">
    <source>
        <dbReference type="Google" id="ProtNLM"/>
    </source>
</evidence>
<protein>
    <recommendedName>
        <fullName evidence="10">Urotensin II-related peptide</fullName>
    </recommendedName>
</protein>
<evidence type="ECO:0000256" key="2">
    <source>
        <dbReference type="ARBA" id="ARBA00006719"/>
    </source>
</evidence>
<evidence type="ECO:0000256" key="5">
    <source>
        <dbReference type="ARBA" id="ARBA00023157"/>
    </source>
</evidence>
<comment type="caution">
    <text evidence="8">The sequence shown here is derived from an EMBL/GenBank/DDBJ whole genome shotgun (WGS) entry which is preliminary data.</text>
</comment>
<reference evidence="9" key="1">
    <citation type="submission" date="2024-04" db="EMBL/GenBank/DDBJ databases">
        <title>Salinicola lusitanus LLJ914,a marine bacterium isolated from the Okinawa Trough.</title>
        <authorList>
            <person name="Li J."/>
        </authorList>
    </citation>
    <scope>NUCLEOTIDE SEQUENCE [LARGE SCALE GENOMIC DNA]</scope>
</reference>
<dbReference type="AlphaFoldDB" id="A0AAW0MCV7"/>
<keyword evidence="9" id="KW-1185">Reference proteome</keyword>
<evidence type="ECO:0000256" key="3">
    <source>
        <dbReference type="ARBA" id="ARBA00022525"/>
    </source>
</evidence>
<sequence length="213" mass="23822">MLNRACFGKLAKAVVIFFMFFGDLVKTAPTERGVVRPAHPHSSEGPLKSDEFLKLWFRTRTEDKTTSEHGLNPDHHRPSPDHHRPGSRHHRSGSGPVQDHKPPSAGPSRREQILEMISALEEVHRSINSTLSSRLTFITRASGRHHGKKNRLLAVSDKAAAVLKVTTAPPAVSNSTVTRPDTVVPGRNFKKSLPPQHKKPNKRVCFWKYCSQN</sequence>
<comment type="similarity">
    <text evidence="2">Belongs to the urotensin-2 family.</text>
</comment>
<evidence type="ECO:0000256" key="1">
    <source>
        <dbReference type="ARBA" id="ARBA00004613"/>
    </source>
</evidence>
<evidence type="ECO:0000313" key="9">
    <source>
        <dbReference type="Proteomes" id="UP001460270"/>
    </source>
</evidence>
<comment type="subcellular location">
    <subcellularLocation>
        <location evidence="1">Secreted</location>
    </subcellularLocation>
</comment>
<accession>A0AAW0MCV7</accession>
<feature type="compositionally biased region" description="Basic and acidic residues" evidence="6">
    <location>
        <begin position="98"/>
        <end position="109"/>
    </location>
</feature>
<keyword evidence="7" id="KW-0732">Signal</keyword>
<dbReference type="Proteomes" id="UP001460270">
    <property type="component" value="Unassembled WGS sequence"/>
</dbReference>